<sequence length="324" mass="36782">MWMWQLGTVRGEHDNAEFMDWVIVEGFSASGIPRFSGFQKTAKTRKSNHPDAPQWDNVPLTDTIGENHLEHGLVHGEKVILCEEGPEVPERSWVMIKEAPTKICRWTWAIGTSMECSWDTQLTIHGILLDTQPTIHGTRLDTQLTIHRILLDTQLTIHGILLDTQPTIHGTRLDTQLTIHRILLDTQLTIHGILLDTQLTIHGIHLDTQLTIHGTRLDTQLTIHGILVDTQLTVTAMTGIGRKGNIRGYKCRRQKAEVQCGKLFYSRIICQIFNKQSTRMEMPHSDRDAQHMAQERGQRARNKLNFGCGRKSNGDKDTLKLCVS</sequence>
<dbReference type="EMBL" id="WHWB01031976">
    <property type="protein sequence ID" value="KAJ7427337.1"/>
    <property type="molecule type" value="Genomic_DNA"/>
</dbReference>
<proteinExistence type="predicted"/>
<dbReference type="Proteomes" id="UP001145742">
    <property type="component" value="Unassembled WGS sequence"/>
</dbReference>
<keyword evidence="3" id="KW-1185">Reference proteome</keyword>
<gene>
    <name evidence="2" type="ORF">WISP_07990</name>
</gene>
<organism evidence="2 3">
    <name type="scientific">Willisornis vidua</name>
    <name type="common">Xingu scale-backed antbird</name>
    <dbReference type="NCBI Taxonomy" id="1566151"/>
    <lineage>
        <taxon>Eukaryota</taxon>
        <taxon>Metazoa</taxon>
        <taxon>Chordata</taxon>
        <taxon>Craniata</taxon>
        <taxon>Vertebrata</taxon>
        <taxon>Euteleostomi</taxon>
        <taxon>Archelosauria</taxon>
        <taxon>Archosauria</taxon>
        <taxon>Dinosauria</taxon>
        <taxon>Saurischia</taxon>
        <taxon>Theropoda</taxon>
        <taxon>Coelurosauria</taxon>
        <taxon>Aves</taxon>
        <taxon>Neognathae</taxon>
        <taxon>Neoaves</taxon>
        <taxon>Telluraves</taxon>
        <taxon>Australaves</taxon>
        <taxon>Passeriformes</taxon>
        <taxon>Thamnophilidae</taxon>
        <taxon>Willisornis</taxon>
    </lineage>
</organism>
<accession>A0ABQ9DSA9</accession>
<evidence type="ECO:0000313" key="3">
    <source>
        <dbReference type="Proteomes" id="UP001145742"/>
    </source>
</evidence>
<name>A0ABQ9DSA9_9PASS</name>
<feature type="region of interest" description="Disordered" evidence="1">
    <location>
        <begin position="289"/>
        <end position="309"/>
    </location>
</feature>
<feature type="compositionally biased region" description="Basic and acidic residues" evidence="1">
    <location>
        <begin position="289"/>
        <end position="298"/>
    </location>
</feature>
<protein>
    <submittedName>
        <fullName evidence="2">Uncharacterized protein</fullName>
    </submittedName>
</protein>
<evidence type="ECO:0000256" key="1">
    <source>
        <dbReference type="SAM" id="MobiDB-lite"/>
    </source>
</evidence>
<evidence type="ECO:0000313" key="2">
    <source>
        <dbReference type="EMBL" id="KAJ7427337.1"/>
    </source>
</evidence>
<reference evidence="2" key="1">
    <citation type="submission" date="2019-10" db="EMBL/GenBank/DDBJ databases">
        <authorList>
            <person name="Soares A.E.R."/>
            <person name="Aleixo A."/>
            <person name="Schneider P."/>
            <person name="Miyaki C.Y."/>
            <person name="Schneider M.P."/>
            <person name="Mello C."/>
            <person name="Vasconcelos A.T.R."/>
        </authorList>
    </citation>
    <scope>NUCLEOTIDE SEQUENCE</scope>
    <source>
        <tissue evidence="2">Muscle</tissue>
    </source>
</reference>
<comment type="caution">
    <text evidence="2">The sequence shown here is derived from an EMBL/GenBank/DDBJ whole genome shotgun (WGS) entry which is preliminary data.</text>
</comment>